<dbReference type="PANTHER" id="PTHR15528:SF11">
    <property type="entry name" value="FI18188P1"/>
    <property type="match status" value="1"/>
</dbReference>
<feature type="compositionally biased region" description="Polar residues" evidence="7">
    <location>
        <begin position="1435"/>
        <end position="1444"/>
    </location>
</feature>
<dbReference type="Proteomes" id="UP000222788">
    <property type="component" value="Unassembled WGS sequence"/>
</dbReference>
<evidence type="ECO:0000256" key="5">
    <source>
        <dbReference type="ARBA" id="ARBA00023163"/>
    </source>
</evidence>
<feature type="compositionally biased region" description="Basic and acidic residues" evidence="7">
    <location>
        <begin position="1002"/>
        <end position="1011"/>
    </location>
</feature>
<feature type="compositionally biased region" description="Polar residues" evidence="7">
    <location>
        <begin position="457"/>
        <end position="482"/>
    </location>
</feature>
<accession>A0A2C5WPE3</accession>
<comment type="caution">
    <text evidence="9">The sequence shown here is derived from an EMBL/GenBank/DDBJ whole genome shotgun (WGS) entry which is preliminary data.</text>
</comment>
<comment type="subcellular location">
    <subcellularLocation>
        <location evidence="1">Nucleus</location>
    </subcellularLocation>
</comment>
<evidence type="ECO:0000313" key="9">
    <source>
        <dbReference type="EMBL" id="PHH50378.1"/>
    </source>
</evidence>
<dbReference type="GO" id="GO:0005634">
    <property type="term" value="C:nucleus"/>
    <property type="evidence" value="ECO:0007669"/>
    <property type="project" value="UniProtKB-SubCell"/>
</dbReference>
<dbReference type="InterPro" id="IPR034605">
    <property type="entry name" value="PGC-1"/>
</dbReference>
<dbReference type="GO" id="GO:0003723">
    <property type="term" value="F:RNA binding"/>
    <property type="evidence" value="ECO:0007669"/>
    <property type="project" value="UniProtKB-KW"/>
</dbReference>
<feature type="region of interest" description="Disordered" evidence="7">
    <location>
        <begin position="1"/>
        <end position="22"/>
    </location>
</feature>
<feature type="compositionally biased region" description="Basic and acidic residues" evidence="7">
    <location>
        <begin position="1538"/>
        <end position="1562"/>
    </location>
</feature>
<evidence type="ECO:0000313" key="10">
    <source>
        <dbReference type="Proteomes" id="UP000222788"/>
    </source>
</evidence>
<feature type="region of interest" description="Disordered" evidence="7">
    <location>
        <begin position="457"/>
        <end position="507"/>
    </location>
</feature>
<evidence type="ECO:0000256" key="7">
    <source>
        <dbReference type="SAM" id="MobiDB-lite"/>
    </source>
</evidence>
<keyword evidence="4" id="KW-0805">Transcription regulation</keyword>
<feature type="compositionally biased region" description="Low complexity" evidence="7">
    <location>
        <begin position="809"/>
        <end position="820"/>
    </location>
</feature>
<dbReference type="SUPFAM" id="SSF50978">
    <property type="entry name" value="WD40 repeat-like"/>
    <property type="match status" value="1"/>
</dbReference>
<dbReference type="InterPro" id="IPR015943">
    <property type="entry name" value="WD40/YVTN_repeat-like_dom_sf"/>
</dbReference>
<keyword evidence="6" id="KW-0539">Nucleus</keyword>
<evidence type="ECO:0000256" key="6">
    <source>
        <dbReference type="ARBA" id="ARBA00023242"/>
    </source>
</evidence>
<dbReference type="InterPro" id="IPR056421">
    <property type="entry name" value="TPR_GEMI5"/>
</dbReference>
<feature type="region of interest" description="Disordered" evidence="7">
    <location>
        <begin position="795"/>
        <end position="849"/>
    </location>
</feature>
<feature type="domain" description="Gem-associated protein 5 TPR" evidence="8">
    <location>
        <begin position="547"/>
        <end position="700"/>
    </location>
</feature>
<evidence type="ECO:0000256" key="3">
    <source>
        <dbReference type="ARBA" id="ARBA00022884"/>
    </source>
</evidence>
<dbReference type="STRING" id="1035309.A0A2C5WPE3"/>
<feature type="compositionally biased region" description="Polar residues" evidence="7">
    <location>
        <begin position="987"/>
        <end position="1001"/>
    </location>
</feature>
<keyword evidence="5" id="KW-0804">Transcription</keyword>
<keyword evidence="2" id="KW-0597">Phosphoprotein</keyword>
<feature type="compositionally biased region" description="Basic residues" evidence="7">
    <location>
        <begin position="1154"/>
        <end position="1170"/>
    </location>
</feature>
<dbReference type="GO" id="GO:0045944">
    <property type="term" value="P:positive regulation of transcription by RNA polymerase II"/>
    <property type="evidence" value="ECO:0007669"/>
    <property type="project" value="TreeGrafter"/>
</dbReference>
<protein>
    <recommendedName>
        <fullName evidence="8">Gem-associated protein 5 TPR domain-containing protein</fullName>
    </recommendedName>
</protein>
<feature type="region of interest" description="Disordered" evidence="7">
    <location>
        <begin position="1322"/>
        <end position="1341"/>
    </location>
</feature>
<keyword evidence="10" id="KW-1185">Reference proteome</keyword>
<evidence type="ECO:0000256" key="2">
    <source>
        <dbReference type="ARBA" id="ARBA00022553"/>
    </source>
</evidence>
<dbReference type="GO" id="GO:0003712">
    <property type="term" value="F:transcription coregulator activity"/>
    <property type="evidence" value="ECO:0007669"/>
    <property type="project" value="InterPro"/>
</dbReference>
<feature type="compositionally biased region" description="Low complexity" evidence="7">
    <location>
        <begin position="1586"/>
        <end position="1600"/>
    </location>
</feature>
<organism evidence="9 10">
    <name type="scientific">Ceratocystis fimbriata CBS 114723</name>
    <dbReference type="NCBI Taxonomy" id="1035309"/>
    <lineage>
        <taxon>Eukaryota</taxon>
        <taxon>Fungi</taxon>
        <taxon>Dikarya</taxon>
        <taxon>Ascomycota</taxon>
        <taxon>Pezizomycotina</taxon>
        <taxon>Sordariomycetes</taxon>
        <taxon>Hypocreomycetidae</taxon>
        <taxon>Microascales</taxon>
        <taxon>Ceratocystidaceae</taxon>
        <taxon>Ceratocystis</taxon>
    </lineage>
</organism>
<feature type="region of interest" description="Disordered" evidence="7">
    <location>
        <begin position="1154"/>
        <end position="1177"/>
    </location>
</feature>
<dbReference type="EMBL" id="APWK03000133">
    <property type="protein sequence ID" value="PHH50378.1"/>
    <property type="molecule type" value="Genomic_DNA"/>
</dbReference>
<dbReference type="InterPro" id="IPR036322">
    <property type="entry name" value="WD40_repeat_dom_sf"/>
</dbReference>
<feature type="region of interest" description="Disordered" evidence="7">
    <location>
        <begin position="1514"/>
        <end position="1615"/>
    </location>
</feature>
<feature type="compositionally biased region" description="Polar residues" evidence="7">
    <location>
        <begin position="821"/>
        <end position="830"/>
    </location>
</feature>
<dbReference type="PANTHER" id="PTHR15528">
    <property type="entry name" value="PEROXISOME PROLIFERATOR ACTIVATED RECEPTOR GAMMA COACTIVATOR 1 PGC-1 -RELATED"/>
    <property type="match status" value="1"/>
</dbReference>
<name>A0A2C5WPE3_9PEZI</name>
<reference evidence="9 10" key="1">
    <citation type="journal article" date="2013" name="Fungal Biol.">
        <title>Analysis of microsatellite markers in the genome of the plant pathogen Ceratocystis fimbriata.</title>
        <authorList>
            <person name="Simpson M.C."/>
            <person name="Wilken P.M."/>
            <person name="Coetzee M.P."/>
            <person name="Wingfield M.J."/>
            <person name="Wingfield B.D."/>
        </authorList>
    </citation>
    <scope>NUCLEOTIDE SEQUENCE [LARGE SCALE GENOMIC DNA]</scope>
    <source>
        <strain evidence="9 10">CBS 114723</strain>
    </source>
</reference>
<dbReference type="Gene3D" id="2.130.10.10">
    <property type="entry name" value="YVTN repeat-like/Quinoprotein amine dehydrogenase"/>
    <property type="match status" value="1"/>
</dbReference>
<gene>
    <name evidence="9" type="ORF">CFIMG_007432RA00001</name>
</gene>
<feature type="region of interest" description="Disordered" evidence="7">
    <location>
        <begin position="950"/>
        <end position="1041"/>
    </location>
</feature>
<reference evidence="9 10" key="2">
    <citation type="journal article" date="2013" name="IMA Fungus">
        <title>IMA Genome-F 1: Ceratocystis fimbriata: Draft nuclear genome sequence for the plant pathogen, Ceratocystis fimbriata.</title>
        <authorList>
            <person name="Wilken P.M."/>
            <person name="Steenkamp E.T."/>
            <person name="Wingfield M.J."/>
            <person name="de Beer Z.W."/>
            <person name="Wingfield B.D."/>
        </authorList>
    </citation>
    <scope>NUCLEOTIDE SEQUENCE [LARGE SCALE GENOMIC DNA]</scope>
    <source>
        <strain evidence="9 10">CBS 114723</strain>
    </source>
</reference>
<evidence type="ECO:0000256" key="4">
    <source>
        <dbReference type="ARBA" id="ARBA00023015"/>
    </source>
</evidence>
<feature type="compositionally biased region" description="Low complexity" evidence="7">
    <location>
        <begin position="960"/>
        <end position="975"/>
    </location>
</feature>
<proteinExistence type="predicted"/>
<feature type="region of interest" description="Disordered" evidence="7">
    <location>
        <begin position="1371"/>
        <end position="1468"/>
    </location>
</feature>
<dbReference type="OrthoDB" id="7326421at2759"/>
<evidence type="ECO:0000259" key="8">
    <source>
        <dbReference type="Pfam" id="PF23774"/>
    </source>
</evidence>
<evidence type="ECO:0000256" key="1">
    <source>
        <dbReference type="ARBA" id="ARBA00004123"/>
    </source>
</evidence>
<feature type="compositionally biased region" description="Basic and acidic residues" evidence="7">
    <location>
        <begin position="10"/>
        <end position="22"/>
    </location>
</feature>
<dbReference type="Pfam" id="PF23774">
    <property type="entry name" value="TPR_GEMI5"/>
    <property type="match status" value="1"/>
</dbReference>
<keyword evidence="3" id="KW-0694">RNA-binding</keyword>
<sequence length="1615" mass="178313">MSQISRARASSHDSARSRGRTNDLRDFKTTRYDQLIRDFEPCAATSSMFLYAQGPMIICCRHQTLEIERRFTRHSEAIQLLAVDNTSQQGAGRLVVSYDAGQTAIVWDLKTGEEIARFASYSHLTTATWMKNGNIAFGNIQGHVIQFEPATSEHLSTRTLSQIPITALAVANDSATFAIGYQNGTLLVAALGERFNVLHTLATNRAPSPIVTLQWHSSTPQQKSIMLAAQTRDGDLRVWSVPKANQGGVPTAVRILSKNEQNFALGPNWMSWSKNGRIIQYSDKETLSWDVRTRHVTRDPIPTGSDIRGIAIHGTGATLFTLGAGGRVQQFDLNSPSVLVADIQHSSHLLPPSPPFSIEEAVKAAAPSTFESETISTSGEYAESEKHLDIYAPQKGIARQDYRHMELTNFESARVDLSVINGGSSLPTENGHRKMGTSENTYISTGSYLNSLPYTQKQAARNYKQQSTSDFRSQSSLNTKSTFPRPPADRSRSKSRSRFTREPEPQANLDIFKYTRTRLDDIPYRPSIRGGAHLTNDDLRRQMLNTVFGWNGEVEELILDEMARHPRGSSIRIILSKWIGKEPDEEEIIASADLMSSSDWMLLALSGVGTQPSQKKLGRTYITKLLEQRELHAAVTIMLGMGDHIDAIEVYHSHKRYLEALILTCLYLPSVWERQSAILKKWGEWAVQHGQQQLAIRCFACTEHEPTEPWTSPSAMQLSFQSLDHSVFSPPLSPPSTMQRTGRQTAKTSALKLITNFGEPGERKKFFSEESLSARTPAANGKTIQDADMDYDCNGEDPTTAVHHPSNRSAFATPTATSTSMQSNASINNGHSRKRLPSIGESSAESKRLNPANRHVVQAQDSPEVNNQPGLSNAMNLKRAATASPMMMRTDYPRLTHEQALPSPRAVLSQKMEIMHIRNASLDKINRMNLNIDTIKAMYLPDNQSGSAYSRYRWPRRRGPGSISSINSGSTSRSIAKPTKKPAHNGYISSLDISLGRQQASRQDDDERERSQGLSMERGRSTSRNYPAKRSPRSPVPMSPEDIVSLKASSITSANMATTATPTGKIDEHLQTWGYSKGNSSRQYSRTRLGSTDEKNIPLTPSAVHIPAQLWTTSREIKPYTCSAPLSSLLKPGLAGSEDEGDYQLALADRERFRRARSASRGRSASRTRVHKDADLSAPSVVTEKPKAKILEPQDKEIPSQLEFHGHAGDLRIIKEERQRKREMAAKELEQRRKELVDNTKTNAIPYPQGLSMGEFISRPRTANEVITAFGRDIPRSLTADPYSLRNPSQNLSVGVSISPKTMGFTQDLSRVDDRIPTATQALTQPLQPPKGNPKGMLSLAPSQNIQVTPGLATSGLSLSSRTQESLAFLPSTVYQPPSKGIPRSQSAPIPDEPSFLHSRDNYRQHERPRKNSHSNRQDNSRSDPPPVLKELQHLLSSNPTTRDSAGPSEAILSPPPPPPIGHIPTTPSALATGMIEIVKDDNTLPRTQHKASQSVGRNTPVIVSQSDLMVPILSAPAPPMRGQTRGRSSTDSNIAERLNKTTEHLRSASGTRKENAKRDMPRSPQDGPGSGSYDNTAAQAQHVRPAPSQQQSQALPLLADLKSLPTGMKKNEFF</sequence>